<feature type="compositionally biased region" description="Basic and acidic residues" evidence="1">
    <location>
        <begin position="433"/>
        <end position="448"/>
    </location>
</feature>
<dbReference type="InterPro" id="IPR011048">
    <property type="entry name" value="Haem_d1_sf"/>
</dbReference>
<dbReference type="NCBIfam" id="NF038117">
    <property type="entry name" value="choice_anch_I"/>
    <property type="match status" value="1"/>
</dbReference>
<dbReference type="InterPro" id="IPR052956">
    <property type="entry name" value="Mesenchyme-surface_protein"/>
</dbReference>
<dbReference type="InterPro" id="IPR015943">
    <property type="entry name" value="WD40/YVTN_repeat-like_dom_sf"/>
</dbReference>
<reference evidence="3 4" key="1">
    <citation type="journal article" date="2014" name="PLoS Genet.">
        <title>Phylogenetically driven sequencing of extremely halophilic archaea reveals strategies for static and dynamic osmo-response.</title>
        <authorList>
            <person name="Becker E.A."/>
            <person name="Seitzer P.M."/>
            <person name="Tritt A."/>
            <person name="Larsen D."/>
            <person name="Krusor M."/>
            <person name="Yao A.I."/>
            <person name="Wu D."/>
            <person name="Madern D."/>
            <person name="Eisen J.A."/>
            <person name="Darling A.E."/>
            <person name="Facciotti M.T."/>
        </authorList>
    </citation>
    <scope>NUCLEOTIDE SEQUENCE [LARGE SCALE GENOMIC DNA]</scope>
    <source>
        <strain evidence="4">DSM 18310 / JCM 13924 / TL6</strain>
    </source>
</reference>
<evidence type="ECO:0000313" key="4">
    <source>
        <dbReference type="Proteomes" id="UP000011559"/>
    </source>
</evidence>
<sequence length="582" mass="61192">MLGFTGGTVLGLLAGTAVAGDDTAAASSEAAGGFSGVENVALEQIGRYESGLFDEGGAEIIAYHAPTQRLFVINADLGGVDVLDVSDPTAPEKVDAIDAASELDDVSSANSVSTSADVVAVALEAEVAQDPGQVGLYDPETLERLGTAPVGPLPDKVTFTPDGTRVLVANEGEPTDDYAYDPRGSVSIVDVSDGAAAPTVSTADFTAFDGKEDQLRKQGIRIFGPNASASQDFEPEYVAVSDDSKTAWVSLQENNAIAEIDIDTATIKNLMPLGFKDYSLAGNELDASNEDGGANIRNWPINGILQPDAIGAYSPDGKTYLVTANEGDSRDYGSFSEEAEVSDLRLDPEAFDVDQIEGIDSVEELQRSENLGAKGVTTTLGDVDGDGRYEELYVFGGRSFSIFTTNGKRVFDSGSDFEDITAERFGDQFNNDNNEHDPDGRSDNKGPEPEGLTIGQVGDRYYAFIGLERIGGVMVYDITDPECATFVEYVNNRDFSVDIEAAIEDGDAPAGAAGDLGPEGLDFATAEESPIDDPLVFVGHEISGTTAIFRVTSDESEDVAVGSCADSRGNGHANGRGNSRRS</sequence>
<feature type="region of interest" description="Disordered" evidence="1">
    <location>
        <begin position="560"/>
        <end position="582"/>
    </location>
</feature>
<dbReference type="EMBL" id="AOLG01000051">
    <property type="protein sequence ID" value="ELZ65982.1"/>
    <property type="molecule type" value="Genomic_DNA"/>
</dbReference>
<dbReference type="PANTHER" id="PTHR46928">
    <property type="entry name" value="MESENCHYME-SPECIFIC CELL SURFACE GLYCOPROTEIN"/>
    <property type="match status" value="1"/>
</dbReference>
<name>M0G345_HALPT</name>
<evidence type="ECO:0000256" key="1">
    <source>
        <dbReference type="SAM" id="MobiDB-lite"/>
    </source>
</evidence>
<evidence type="ECO:0000259" key="2">
    <source>
        <dbReference type="Pfam" id="PF22494"/>
    </source>
</evidence>
<dbReference type="SUPFAM" id="SSF51004">
    <property type="entry name" value="C-terminal (heme d1) domain of cytochrome cd1-nitrite reductase"/>
    <property type="match status" value="1"/>
</dbReference>
<dbReference type="PATRIC" id="fig|1227461.3.peg.3037"/>
<accession>M0G345</accession>
<dbReference type="Gene3D" id="2.130.10.10">
    <property type="entry name" value="YVTN repeat-like/Quinoprotein amine dehydrogenase"/>
    <property type="match status" value="1"/>
</dbReference>
<feature type="region of interest" description="Disordered" evidence="1">
    <location>
        <begin position="424"/>
        <end position="453"/>
    </location>
</feature>
<dbReference type="AlphaFoldDB" id="M0G345"/>
<dbReference type="InterPro" id="IPR055188">
    <property type="entry name" value="Choice_anch_I"/>
</dbReference>
<dbReference type="Proteomes" id="UP000011559">
    <property type="component" value="Unassembled WGS sequence"/>
</dbReference>
<evidence type="ECO:0000313" key="3">
    <source>
        <dbReference type="EMBL" id="ELZ65982.1"/>
    </source>
</evidence>
<organism evidence="3 4">
    <name type="scientific">Haloferax prahovense (strain DSM 18310 / JCM 13924 / TL6)</name>
    <dbReference type="NCBI Taxonomy" id="1227461"/>
    <lineage>
        <taxon>Archaea</taxon>
        <taxon>Methanobacteriati</taxon>
        <taxon>Methanobacteriota</taxon>
        <taxon>Stenosarchaea group</taxon>
        <taxon>Halobacteria</taxon>
        <taxon>Halobacteriales</taxon>
        <taxon>Haloferacaceae</taxon>
        <taxon>Haloferax</taxon>
    </lineage>
</organism>
<feature type="domain" description="Choice-of-anchor I" evidence="2">
    <location>
        <begin position="55"/>
        <end position="550"/>
    </location>
</feature>
<dbReference type="PANTHER" id="PTHR46928:SF1">
    <property type="entry name" value="MESENCHYME-SPECIFIC CELL SURFACE GLYCOPROTEIN"/>
    <property type="match status" value="1"/>
</dbReference>
<dbReference type="Pfam" id="PF22494">
    <property type="entry name" value="choice_anch_I"/>
    <property type="match status" value="1"/>
</dbReference>
<protein>
    <submittedName>
        <fullName evidence="3">Alkaline phosphatase-like protein</fullName>
    </submittedName>
</protein>
<proteinExistence type="predicted"/>
<comment type="caution">
    <text evidence="3">The sequence shown here is derived from an EMBL/GenBank/DDBJ whole genome shotgun (WGS) entry which is preliminary data.</text>
</comment>
<keyword evidence="4" id="KW-1185">Reference proteome</keyword>
<gene>
    <name evidence="3" type="ORF">C457_15527</name>
</gene>